<organism evidence="2 3">
    <name type="scientific">Candidatus Choladousia intestinavium</name>
    <dbReference type="NCBI Taxonomy" id="2840727"/>
    <lineage>
        <taxon>Bacteria</taxon>
        <taxon>Bacillati</taxon>
        <taxon>Bacillota</taxon>
        <taxon>Clostridia</taxon>
        <taxon>Lachnospirales</taxon>
        <taxon>Lachnospiraceae</taxon>
        <taxon>Lachnospiraceae incertae sedis</taxon>
        <taxon>Candidatus Choladousia</taxon>
    </lineage>
</organism>
<dbReference type="SUPFAM" id="SSF56784">
    <property type="entry name" value="HAD-like"/>
    <property type="match status" value="1"/>
</dbReference>
<comment type="function">
    <text evidence="1">Involved in phosphonate degradation.</text>
</comment>
<dbReference type="Pfam" id="PF00702">
    <property type="entry name" value="Hydrolase"/>
    <property type="match status" value="1"/>
</dbReference>
<dbReference type="SFLD" id="SFLDG01135">
    <property type="entry name" value="C1.5.6:_HAD__Beta-PGM__Phospha"/>
    <property type="match status" value="1"/>
</dbReference>
<dbReference type="Gene3D" id="3.40.50.1000">
    <property type="entry name" value="HAD superfamily/HAD-like"/>
    <property type="match status" value="1"/>
</dbReference>
<evidence type="ECO:0000313" key="2">
    <source>
        <dbReference type="EMBL" id="HIR13491.1"/>
    </source>
</evidence>
<dbReference type="Gene3D" id="1.10.150.240">
    <property type="entry name" value="Putative phosphatase, domain 2"/>
    <property type="match status" value="1"/>
</dbReference>
<reference evidence="2" key="1">
    <citation type="submission" date="2020-10" db="EMBL/GenBank/DDBJ databases">
        <authorList>
            <person name="Gilroy R."/>
        </authorList>
    </citation>
    <scope>NUCLEOTIDE SEQUENCE</scope>
    <source>
        <strain evidence="2">ChiSjej4B22-8148</strain>
    </source>
</reference>
<keyword evidence="1" id="KW-0479">Metal-binding</keyword>
<keyword evidence="1" id="KW-0460">Magnesium</keyword>
<evidence type="ECO:0000256" key="1">
    <source>
        <dbReference type="HAMAP-Rule" id="MF_01375"/>
    </source>
</evidence>
<dbReference type="GO" id="GO:0005829">
    <property type="term" value="C:cytosol"/>
    <property type="evidence" value="ECO:0007669"/>
    <property type="project" value="TreeGrafter"/>
</dbReference>
<dbReference type="Proteomes" id="UP000886757">
    <property type="component" value="Unassembled WGS sequence"/>
</dbReference>
<dbReference type="InterPro" id="IPR036412">
    <property type="entry name" value="HAD-like_sf"/>
</dbReference>
<comment type="cofactor">
    <cofactor evidence="1">
        <name>Mg(2+)</name>
        <dbReference type="ChEBI" id="CHEBI:18420"/>
    </cofactor>
    <text evidence="1">Binds 1 Mg(2+) ion per subunit.</text>
</comment>
<dbReference type="AlphaFoldDB" id="A0A9D1ACA1"/>
<dbReference type="EMBL" id="DVGK01000069">
    <property type="protein sequence ID" value="HIR13491.1"/>
    <property type="molecule type" value="Genomic_DNA"/>
</dbReference>
<name>A0A9D1ACA1_9FIRM</name>
<feature type="binding site" evidence="1">
    <location>
        <position position="185"/>
    </location>
    <ligand>
        <name>Mg(2+)</name>
        <dbReference type="ChEBI" id="CHEBI:18420"/>
    </ligand>
</feature>
<reference evidence="2" key="2">
    <citation type="journal article" date="2021" name="PeerJ">
        <title>Extensive microbial diversity within the chicken gut microbiome revealed by metagenomics and culture.</title>
        <authorList>
            <person name="Gilroy R."/>
            <person name="Ravi A."/>
            <person name="Getino M."/>
            <person name="Pursley I."/>
            <person name="Horton D.L."/>
            <person name="Alikhan N.F."/>
            <person name="Baker D."/>
            <person name="Gharbi K."/>
            <person name="Hall N."/>
            <person name="Watson M."/>
            <person name="Adriaenssens E.M."/>
            <person name="Foster-Nyarko E."/>
            <person name="Jarju S."/>
            <person name="Secka A."/>
            <person name="Antonio M."/>
            <person name="Oren A."/>
            <person name="Chaudhuri R.R."/>
            <person name="La Ragione R."/>
            <person name="Hildebrand F."/>
            <person name="Pallen M.J."/>
        </authorList>
    </citation>
    <scope>NUCLEOTIDE SEQUENCE</scope>
    <source>
        <strain evidence="2">ChiSjej4B22-8148</strain>
    </source>
</reference>
<dbReference type="GO" id="GO:0000287">
    <property type="term" value="F:magnesium ion binding"/>
    <property type="evidence" value="ECO:0007669"/>
    <property type="project" value="UniProtKB-UniRule"/>
</dbReference>
<dbReference type="GO" id="GO:0008967">
    <property type="term" value="F:phosphoglycolate phosphatase activity"/>
    <property type="evidence" value="ECO:0007669"/>
    <property type="project" value="TreeGrafter"/>
</dbReference>
<feature type="binding site" evidence="1">
    <location>
        <position position="10"/>
    </location>
    <ligand>
        <name>Mg(2+)</name>
        <dbReference type="ChEBI" id="CHEBI:18420"/>
    </ligand>
</feature>
<comment type="subunit">
    <text evidence="1">Homodimer.</text>
</comment>
<keyword evidence="1 2" id="KW-0378">Hydrolase</keyword>
<dbReference type="PANTHER" id="PTHR43434:SF19">
    <property type="entry name" value="PHOSPHONOACETALDEHYDE HYDROLASE"/>
    <property type="match status" value="1"/>
</dbReference>
<proteinExistence type="inferred from homology"/>
<dbReference type="InterPro" id="IPR006323">
    <property type="entry name" value="Phosphonoacetald_hydro"/>
</dbReference>
<comment type="caution">
    <text evidence="2">The sequence shown here is derived from an EMBL/GenBank/DDBJ whole genome shotgun (WGS) entry which is preliminary data.</text>
</comment>
<protein>
    <recommendedName>
        <fullName evidence="1">Phosphonoacetaldehyde hydrolase</fullName>
        <shortName evidence="1">Phosphonatase</shortName>
        <ecNumber evidence="1">3.11.1.1</ecNumber>
    </recommendedName>
    <alternativeName>
        <fullName evidence="1">Phosphonoacetaldehyde phosphonohydrolase</fullName>
    </alternativeName>
</protein>
<keyword evidence="1" id="KW-0704">Schiff base</keyword>
<dbReference type="GO" id="GO:0050194">
    <property type="term" value="F:phosphonoacetaldehyde hydrolase activity"/>
    <property type="evidence" value="ECO:0007669"/>
    <property type="project" value="UniProtKB-UniRule"/>
</dbReference>
<dbReference type="EC" id="3.11.1.1" evidence="1"/>
<dbReference type="GO" id="GO:0019700">
    <property type="term" value="P:organic phosphonate catabolic process"/>
    <property type="evidence" value="ECO:0007669"/>
    <property type="project" value="InterPro"/>
</dbReference>
<accession>A0A9D1ACA1</accession>
<evidence type="ECO:0000313" key="3">
    <source>
        <dbReference type="Proteomes" id="UP000886757"/>
    </source>
</evidence>
<feature type="binding site" evidence="1">
    <location>
        <position position="12"/>
    </location>
    <ligand>
        <name>Mg(2+)</name>
        <dbReference type="ChEBI" id="CHEBI:18420"/>
    </ligand>
</feature>
<feature type="active site" description="Nucleophile" evidence="1">
    <location>
        <position position="10"/>
    </location>
</feature>
<comment type="catalytic activity">
    <reaction evidence="1">
        <text>phosphonoacetaldehyde + H2O = acetaldehyde + phosphate + H(+)</text>
        <dbReference type="Rhea" id="RHEA:18905"/>
        <dbReference type="ChEBI" id="CHEBI:15343"/>
        <dbReference type="ChEBI" id="CHEBI:15377"/>
        <dbReference type="ChEBI" id="CHEBI:15378"/>
        <dbReference type="ChEBI" id="CHEBI:43474"/>
        <dbReference type="ChEBI" id="CHEBI:58383"/>
        <dbReference type="EC" id="3.11.1.1"/>
    </reaction>
</comment>
<dbReference type="InterPro" id="IPR023214">
    <property type="entry name" value="HAD_sf"/>
</dbReference>
<dbReference type="InterPro" id="IPR023198">
    <property type="entry name" value="PGP-like_dom2"/>
</dbReference>
<comment type="similarity">
    <text evidence="1">Belongs to the HAD-like hydrolase superfamily. PhnX family.</text>
</comment>
<dbReference type="InterPro" id="IPR050155">
    <property type="entry name" value="HAD-like_hydrolase_sf"/>
</dbReference>
<dbReference type="HAMAP" id="MF_01375">
    <property type="entry name" value="PhnX"/>
    <property type="match status" value="1"/>
</dbReference>
<gene>
    <name evidence="1" type="primary">phnX</name>
    <name evidence="2" type="ORF">IAB31_06170</name>
</gene>
<dbReference type="SFLD" id="SFLDG01129">
    <property type="entry name" value="C1.5:_HAD__Beta-PGM__Phosphata"/>
    <property type="match status" value="1"/>
</dbReference>
<dbReference type="PANTHER" id="PTHR43434">
    <property type="entry name" value="PHOSPHOGLYCOLATE PHOSPHATASE"/>
    <property type="match status" value="1"/>
</dbReference>
<feature type="active site" description="Schiff-base intermediate with substrate" evidence="1">
    <location>
        <position position="51"/>
    </location>
</feature>
<dbReference type="SFLD" id="SFLDS00003">
    <property type="entry name" value="Haloacid_Dehalogenase"/>
    <property type="match status" value="1"/>
</dbReference>
<sequence length="265" mass="29846">MKKIEAVIFDWAGTTVDFGSMAPVQAFIRAFEKFGITPTVQEVRTPMGKLKWDHIHEMLQMPRIHQEWIRVQGRDWTREDVDQVYRVSEETILEILPAYAQVKPYVPDAVASLRERGIKIGSTTGYTDEMMEIVSEAARKNGYAPDACFTPNSVGDKGRPYPYMIFRNLEALGISSVESAIKVGDTLADIREGKNAGMISVGVVDGSSVMGLSEEEYKALNAEERFALEERTRKLYLESGADYLIQNFSELEDLILDLEQMAANF</sequence>
<dbReference type="GO" id="GO:0006281">
    <property type="term" value="P:DNA repair"/>
    <property type="evidence" value="ECO:0007669"/>
    <property type="project" value="TreeGrafter"/>
</dbReference>
<dbReference type="NCBIfam" id="TIGR01422">
    <property type="entry name" value="phosphonatase"/>
    <property type="match status" value="1"/>
</dbReference>